<sequence length="90" mass="10043">MMFVKVKDIKQLGAIAKHVRQSQSLDQETAGILSGNGLTFMSQFENGKESVEIGRVLRLLEQLGVEIEINLPPNLTDKAIKKIEQLISHK</sequence>
<organism evidence="1 2">
    <name type="scientific">Thalassomonas haliotis</name>
    <dbReference type="NCBI Taxonomy" id="485448"/>
    <lineage>
        <taxon>Bacteria</taxon>
        <taxon>Pseudomonadati</taxon>
        <taxon>Pseudomonadota</taxon>
        <taxon>Gammaproteobacteria</taxon>
        <taxon>Alteromonadales</taxon>
        <taxon>Colwelliaceae</taxon>
        <taxon>Thalassomonas</taxon>
    </lineage>
</organism>
<dbReference type="RefSeq" id="WP_274052852.1">
    <property type="nucleotide sequence ID" value="NZ_CP059693.1"/>
</dbReference>
<dbReference type="InterPro" id="IPR010982">
    <property type="entry name" value="Lambda_DNA-bd_dom_sf"/>
</dbReference>
<protein>
    <submittedName>
        <fullName evidence="1">Transcriptional regulator</fullName>
    </submittedName>
</protein>
<dbReference type="SUPFAM" id="SSF47413">
    <property type="entry name" value="lambda repressor-like DNA-binding domains"/>
    <property type="match status" value="1"/>
</dbReference>
<name>A0ABY7VG85_9GAMM</name>
<dbReference type="Gene3D" id="1.10.260.40">
    <property type="entry name" value="lambda repressor-like DNA-binding domains"/>
    <property type="match status" value="1"/>
</dbReference>
<evidence type="ECO:0000313" key="2">
    <source>
        <dbReference type="Proteomes" id="UP001215231"/>
    </source>
</evidence>
<reference evidence="1 2" key="1">
    <citation type="journal article" date="2022" name="Mar. Drugs">
        <title>Bioassay-Guided Fractionation Leads to the Detection of Cholic Acid Generated by the Rare Thalassomonas sp.</title>
        <authorList>
            <person name="Pheiffer F."/>
            <person name="Schneider Y.K."/>
            <person name="Hansen E.H."/>
            <person name="Andersen J.H."/>
            <person name="Isaksson J."/>
            <person name="Busche T."/>
            <person name="R C."/>
            <person name="Kalinowski J."/>
            <person name="Zyl L.V."/>
            <person name="Trindade M."/>
        </authorList>
    </citation>
    <scope>NUCLEOTIDE SEQUENCE [LARGE SCALE GENOMIC DNA]</scope>
    <source>
        <strain evidence="1 2">A5K-61T</strain>
    </source>
</reference>
<dbReference type="EMBL" id="CP059693">
    <property type="protein sequence ID" value="WDE12571.1"/>
    <property type="molecule type" value="Genomic_DNA"/>
</dbReference>
<evidence type="ECO:0000313" key="1">
    <source>
        <dbReference type="EMBL" id="WDE12571.1"/>
    </source>
</evidence>
<dbReference type="InterPro" id="IPR001387">
    <property type="entry name" value="Cro/C1-type_HTH"/>
</dbReference>
<dbReference type="CDD" id="cd00093">
    <property type="entry name" value="HTH_XRE"/>
    <property type="match status" value="1"/>
</dbReference>
<dbReference type="Proteomes" id="UP001215231">
    <property type="component" value="Chromosome"/>
</dbReference>
<gene>
    <name evidence="1" type="ORF">H3N35_03580</name>
</gene>
<accession>A0ABY7VG85</accession>
<proteinExistence type="predicted"/>
<keyword evidence="2" id="KW-1185">Reference proteome</keyword>